<dbReference type="PANTHER" id="PTHR24068">
    <property type="entry name" value="UBIQUITIN-CONJUGATING ENZYME E2"/>
    <property type="match status" value="1"/>
</dbReference>
<protein>
    <recommendedName>
        <fullName evidence="1">E2 ubiquitin-conjugating enzyme</fullName>
        <ecNumber evidence="1">2.3.2.23</ecNumber>
    </recommendedName>
</protein>
<evidence type="ECO:0000256" key="4">
    <source>
        <dbReference type="ARBA" id="ARBA00022786"/>
    </source>
</evidence>
<dbReference type="InterPro" id="IPR000608">
    <property type="entry name" value="UBC"/>
</dbReference>
<evidence type="ECO:0000256" key="6">
    <source>
        <dbReference type="SAM" id="MobiDB-lite"/>
    </source>
</evidence>
<evidence type="ECO:0000313" key="9">
    <source>
        <dbReference type="Proteomes" id="UP001201812"/>
    </source>
</evidence>
<evidence type="ECO:0000256" key="1">
    <source>
        <dbReference type="ARBA" id="ARBA00012486"/>
    </source>
</evidence>
<evidence type="ECO:0000256" key="2">
    <source>
        <dbReference type="ARBA" id="ARBA00022679"/>
    </source>
</evidence>
<name>A0AAD4RB22_9BILA</name>
<dbReference type="FunFam" id="3.10.110.10:FF:000060">
    <property type="entry name" value="Ubiquitin conjugating enzyme (UbcB)"/>
    <property type="match status" value="1"/>
</dbReference>
<dbReference type="EC" id="2.3.2.23" evidence="1"/>
<dbReference type="EMBL" id="JAKKPZ010000004">
    <property type="protein sequence ID" value="KAI1722166.1"/>
    <property type="molecule type" value="Genomic_DNA"/>
</dbReference>
<dbReference type="Proteomes" id="UP001201812">
    <property type="component" value="Unassembled WGS sequence"/>
</dbReference>
<sequence length="263" mass="28843">MTDNIPPRGRGFPRSNSSYVRNGGAATVQSSSTGGRNVVGAQHATSSNIAGILSHLSPSAGPAGRSSPVNRRTRTWTPCGSNENSSEALVYSNSSCVVEDNATLINEAPFATLPRTVANRRLLSELKELEESPVDLCEVSPREDNILMWTAVITGPKETVYEGGTFFVELRFSDKYPFEPPKLVFLTRIYHCNINSQGKVCMDAISSGWSSTKDISSVLQALISLLYACNPRDALVPCIAEQYLKNPEEYDKMARIWTQRYAQ</sequence>
<organism evidence="8 9">
    <name type="scientific">Ditylenchus destructor</name>
    <dbReference type="NCBI Taxonomy" id="166010"/>
    <lineage>
        <taxon>Eukaryota</taxon>
        <taxon>Metazoa</taxon>
        <taxon>Ecdysozoa</taxon>
        <taxon>Nematoda</taxon>
        <taxon>Chromadorea</taxon>
        <taxon>Rhabditida</taxon>
        <taxon>Tylenchina</taxon>
        <taxon>Tylenchomorpha</taxon>
        <taxon>Sphaerularioidea</taxon>
        <taxon>Anguinidae</taxon>
        <taxon>Anguininae</taxon>
        <taxon>Ditylenchus</taxon>
    </lineage>
</organism>
<evidence type="ECO:0000256" key="3">
    <source>
        <dbReference type="ARBA" id="ARBA00022741"/>
    </source>
</evidence>
<proteinExistence type="predicted"/>
<dbReference type="GO" id="GO:0005524">
    <property type="term" value="F:ATP binding"/>
    <property type="evidence" value="ECO:0007669"/>
    <property type="project" value="UniProtKB-KW"/>
</dbReference>
<dbReference type="AlphaFoldDB" id="A0AAD4RB22"/>
<comment type="caution">
    <text evidence="8">The sequence shown here is derived from an EMBL/GenBank/DDBJ whole genome shotgun (WGS) entry which is preliminary data.</text>
</comment>
<keyword evidence="3" id="KW-0547">Nucleotide-binding</keyword>
<dbReference type="SMART" id="SM00212">
    <property type="entry name" value="UBCc"/>
    <property type="match status" value="1"/>
</dbReference>
<feature type="domain" description="UBC core" evidence="7">
    <location>
        <begin position="117"/>
        <end position="263"/>
    </location>
</feature>
<gene>
    <name evidence="8" type="ORF">DdX_04474</name>
</gene>
<evidence type="ECO:0000259" key="7">
    <source>
        <dbReference type="PROSITE" id="PS50127"/>
    </source>
</evidence>
<keyword evidence="2" id="KW-0808">Transferase</keyword>
<reference evidence="8" key="1">
    <citation type="submission" date="2022-01" db="EMBL/GenBank/DDBJ databases">
        <title>Genome Sequence Resource for Two Populations of Ditylenchus destructor, the Migratory Endoparasitic Phytonematode.</title>
        <authorList>
            <person name="Zhang H."/>
            <person name="Lin R."/>
            <person name="Xie B."/>
        </authorList>
    </citation>
    <scope>NUCLEOTIDE SEQUENCE</scope>
    <source>
        <strain evidence="8">BazhouSP</strain>
    </source>
</reference>
<keyword evidence="5" id="KW-0067">ATP-binding</keyword>
<dbReference type="PROSITE" id="PS50127">
    <property type="entry name" value="UBC_2"/>
    <property type="match status" value="1"/>
</dbReference>
<accession>A0AAD4RB22</accession>
<dbReference type="Pfam" id="PF00179">
    <property type="entry name" value="UQ_con"/>
    <property type="match status" value="1"/>
</dbReference>
<dbReference type="SUPFAM" id="SSF54495">
    <property type="entry name" value="UBC-like"/>
    <property type="match status" value="1"/>
</dbReference>
<evidence type="ECO:0000313" key="8">
    <source>
        <dbReference type="EMBL" id="KAI1722166.1"/>
    </source>
</evidence>
<keyword evidence="4" id="KW-0833">Ubl conjugation pathway</keyword>
<dbReference type="GO" id="GO:0061631">
    <property type="term" value="F:ubiquitin conjugating enzyme activity"/>
    <property type="evidence" value="ECO:0007669"/>
    <property type="project" value="UniProtKB-EC"/>
</dbReference>
<evidence type="ECO:0000256" key="5">
    <source>
        <dbReference type="ARBA" id="ARBA00022840"/>
    </source>
</evidence>
<dbReference type="Gene3D" id="3.10.110.10">
    <property type="entry name" value="Ubiquitin Conjugating Enzyme"/>
    <property type="match status" value="1"/>
</dbReference>
<keyword evidence="9" id="KW-1185">Reference proteome</keyword>
<dbReference type="InterPro" id="IPR016135">
    <property type="entry name" value="UBQ-conjugating_enzyme/RWD"/>
</dbReference>
<feature type="region of interest" description="Disordered" evidence="6">
    <location>
        <begin position="1"/>
        <end position="36"/>
    </location>
</feature>